<dbReference type="InterPro" id="IPR026444">
    <property type="entry name" value="Secre_tail"/>
</dbReference>
<name>A0A7V4WUE5_CALAY</name>
<evidence type="ECO:0000256" key="1">
    <source>
        <dbReference type="ARBA" id="ARBA00022729"/>
    </source>
</evidence>
<evidence type="ECO:0000259" key="3">
    <source>
        <dbReference type="Pfam" id="PF18962"/>
    </source>
</evidence>
<dbReference type="EMBL" id="DRQG01000058">
    <property type="protein sequence ID" value="HGY55249.1"/>
    <property type="molecule type" value="Genomic_DNA"/>
</dbReference>
<dbReference type="AlphaFoldDB" id="A0A7V4WUE5"/>
<gene>
    <name evidence="4" type="ORF">ENK44_06100</name>
</gene>
<dbReference type="Proteomes" id="UP000885779">
    <property type="component" value="Unassembled WGS sequence"/>
</dbReference>
<reference evidence="4" key="1">
    <citation type="journal article" date="2020" name="mSystems">
        <title>Genome- and Community-Level Interaction Insights into Carbon Utilization and Element Cycling Functions of Hydrothermarchaeota in Hydrothermal Sediment.</title>
        <authorList>
            <person name="Zhou Z."/>
            <person name="Liu Y."/>
            <person name="Xu W."/>
            <person name="Pan J."/>
            <person name="Luo Z.H."/>
            <person name="Li M."/>
        </authorList>
    </citation>
    <scope>NUCLEOTIDE SEQUENCE [LARGE SCALE GENOMIC DNA]</scope>
    <source>
        <strain evidence="4">HyVt-577</strain>
    </source>
</reference>
<dbReference type="NCBIfam" id="TIGR04183">
    <property type="entry name" value="Por_Secre_tail"/>
    <property type="match status" value="1"/>
</dbReference>
<dbReference type="Gene3D" id="2.60.40.4070">
    <property type="match status" value="1"/>
</dbReference>
<feature type="domain" description="Secretion system C-terminal sorting" evidence="3">
    <location>
        <begin position="557"/>
        <end position="631"/>
    </location>
</feature>
<dbReference type="GO" id="GO:0016491">
    <property type="term" value="F:oxidoreductase activity"/>
    <property type="evidence" value="ECO:0007669"/>
    <property type="project" value="TreeGrafter"/>
</dbReference>
<feature type="chain" id="PRO_5030525218" evidence="2">
    <location>
        <begin position="25"/>
        <end position="635"/>
    </location>
</feature>
<accession>A0A7V4WUE5</accession>
<dbReference type="PANTHER" id="PTHR35038:SF6">
    <property type="entry name" value="SURFACE LOCALIZED DECAHEME CYTOCHROME C LIPOPROTEIN"/>
    <property type="match status" value="1"/>
</dbReference>
<protein>
    <submittedName>
        <fullName evidence="4">T9SS type A sorting domain-containing protein</fullName>
    </submittedName>
</protein>
<dbReference type="PANTHER" id="PTHR35038">
    <property type="entry name" value="DISSIMILATORY SULFITE REDUCTASE SIRA"/>
    <property type="match status" value="1"/>
</dbReference>
<sequence length="635" mass="70169">MNRMLLQKIIFLFLTGPSVIFLNAQTLPTQTSTIFSGSGNCATCHQPGSPNTGALRDAHGNDVSPVTLWRSTMMGNAARDPFWRAKVSAEVAANPHLQSIIEDKCTTCHAPLGRTEAIYNGSSAYTIAEMEADPLALDGVSCTGCHQIKADNLGTSASFSGHYIIENDRIIYGPFTDPLTTPMQNSVNYTPKFGEQTHKSELCATCHTLFTPYVDNDGNIAGEAPEQTPYLEWQNSIYPDQNIECQTCHMPKLDEAVVISNRPTSLAARSEFARHYFVGGNVYMLNLLKMFGSEIGVTASAAHFDSTIARTKRLLRNETAELQVSYSWIGKDTLMARVAIKNKSGHKFPTAYPSRRAWLHLKLQDDRSTTVFESGAWDEAMGDISGLDSAYEPHYALITHPDEVQVYQAVMKDVDNNVNYTLLRAAGYLKDNRIPPEGFSVNGPAYDSTAVEGLAVSDATFNHNASGTDTVYYMIGGLNQNQTYSLEVRLLYQTLSPRFVQNLLEYDTPEVKTFKSYYEQLPNLPFTIDSLNVQITGTGLGDHPTELPRAPLLVYAYPNPFNPQTTLQIHLATAAFVEIDVYDALGKKVDRIVNRKLSAGQHRFIFNAASLPSGVYYYKVKAGNHTETGKITLIK</sequence>
<dbReference type="Gene3D" id="1.10.1130.10">
    <property type="entry name" value="Flavocytochrome C3, Chain A"/>
    <property type="match status" value="1"/>
</dbReference>
<comment type="caution">
    <text evidence="4">The sequence shown here is derived from an EMBL/GenBank/DDBJ whole genome shotgun (WGS) entry which is preliminary data.</text>
</comment>
<evidence type="ECO:0000256" key="2">
    <source>
        <dbReference type="SAM" id="SignalP"/>
    </source>
</evidence>
<evidence type="ECO:0000313" key="4">
    <source>
        <dbReference type="EMBL" id="HGY55249.1"/>
    </source>
</evidence>
<dbReference type="Pfam" id="PF18962">
    <property type="entry name" value="Por_Secre_tail"/>
    <property type="match status" value="1"/>
</dbReference>
<dbReference type="InterPro" id="IPR051829">
    <property type="entry name" value="Multiheme_Cytochr_ET"/>
</dbReference>
<dbReference type="SUPFAM" id="SSF48695">
    <property type="entry name" value="Multiheme cytochromes"/>
    <property type="match status" value="1"/>
</dbReference>
<proteinExistence type="predicted"/>
<feature type="signal peptide" evidence="2">
    <location>
        <begin position="1"/>
        <end position="24"/>
    </location>
</feature>
<dbReference type="InterPro" id="IPR036280">
    <property type="entry name" value="Multihaem_cyt_sf"/>
</dbReference>
<organism evidence="4">
    <name type="scientific">Caldithrix abyssi</name>
    <dbReference type="NCBI Taxonomy" id="187145"/>
    <lineage>
        <taxon>Bacteria</taxon>
        <taxon>Pseudomonadati</taxon>
        <taxon>Calditrichota</taxon>
        <taxon>Calditrichia</taxon>
        <taxon>Calditrichales</taxon>
        <taxon>Calditrichaceae</taxon>
        <taxon>Caldithrix</taxon>
    </lineage>
</organism>
<keyword evidence="1 2" id="KW-0732">Signal</keyword>